<dbReference type="AlphaFoldDB" id="A0A2P2JAZ0"/>
<evidence type="ECO:0000313" key="1">
    <source>
        <dbReference type="EMBL" id="MBW90646.1"/>
    </source>
</evidence>
<reference evidence="1" key="1">
    <citation type="submission" date="2018-02" db="EMBL/GenBank/DDBJ databases">
        <title>Rhizophora mucronata_Transcriptome.</title>
        <authorList>
            <person name="Meera S.P."/>
            <person name="Sreeshan A."/>
            <person name="Augustine A."/>
        </authorList>
    </citation>
    <scope>NUCLEOTIDE SEQUENCE</scope>
    <source>
        <tissue evidence="1">Leaf</tissue>
    </source>
</reference>
<name>A0A2P2JAZ0_RHIMU</name>
<dbReference type="EMBL" id="GGEC01010164">
    <property type="protein sequence ID" value="MBW90647.1"/>
    <property type="molecule type" value="Transcribed_RNA"/>
</dbReference>
<sequence length="27" mass="3273">MYSPSIFTLKVYLWPLFVKSYIGFQIM</sequence>
<proteinExistence type="predicted"/>
<organism evidence="1">
    <name type="scientific">Rhizophora mucronata</name>
    <name type="common">Asiatic mangrove</name>
    <dbReference type="NCBI Taxonomy" id="61149"/>
    <lineage>
        <taxon>Eukaryota</taxon>
        <taxon>Viridiplantae</taxon>
        <taxon>Streptophyta</taxon>
        <taxon>Embryophyta</taxon>
        <taxon>Tracheophyta</taxon>
        <taxon>Spermatophyta</taxon>
        <taxon>Magnoliopsida</taxon>
        <taxon>eudicotyledons</taxon>
        <taxon>Gunneridae</taxon>
        <taxon>Pentapetalae</taxon>
        <taxon>rosids</taxon>
        <taxon>fabids</taxon>
        <taxon>Malpighiales</taxon>
        <taxon>Rhizophoraceae</taxon>
        <taxon>Rhizophora</taxon>
    </lineage>
</organism>
<accession>A0A2P2JAZ0</accession>
<protein>
    <submittedName>
        <fullName evidence="1">Uncharacterized protein</fullName>
    </submittedName>
</protein>
<dbReference type="EMBL" id="GGEC01010163">
    <property type="protein sequence ID" value="MBW90646.1"/>
    <property type="molecule type" value="Transcribed_RNA"/>
</dbReference>